<dbReference type="SMART" id="SM00700">
    <property type="entry name" value="JHBP"/>
    <property type="match status" value="1"/>
</dbReference>
<dbReference type="PANTHER" id="PTHR11008:SF32">
    <property type="entry name" value="CIRCADIAN CLOCK-CONTROLLED PROTEIN DAYWAKE-RELATED"/>
    <property type="match status" value="1"/>
</dbReference>
<evidence type="ECO:0000256" key="2">
    <source>
        <dbReference type="ARBA" id="ARBA00023108"/>
    </source>
</evidence>
<dbReference type="OrthoDB" id="8194225at2759"/>
<dbReference type="EMBL" id="JAACXV010000051">
    <property type="protein sequence ID" value="KAF7285564.1"/>
    <property type="molecule type" value="Genomic_DNA"/>
</dbReference>
<feature type="non-terminal residue" evidence="4">
    <location>
        <position position="1"/>
    </location>
</feature>
<gene>
    <name evidence="4" type="ORF">GWI33_010474</name>
</gene>
<keyword evidence="1" id="KW-0732">Signal</keyword>
<dbReference type="Pfam" id="PF06585">
    <property type="entry name" value="JHBP"/>
    <property type="match status" value="1"/>
</dbReference>
<reference evidence="4" key="1">
    <citation type="submission" date="2020-08" db="EMBL/GenBank/DDBJ databases">
        <title>Genome sequencing and assembly of the red palm weevil Rhynchophorus ferrugineus.</title>
        <authorList>
            <person name="Dias G.B."/>
            <person name="Bergman C.M."/>
            <person name="Manee M."/>
        </authorList>
    </citation>
    <scope>NUCLEOTIDE SEQUENCE</scope>
    <source>
        <strain evidence="4">AA-2017</strain>
        <tissue evidence="4">Whole larva</tissue>
    </source>
</reference>
<proteinExistence type="inferred from homology"/>
<dbReference type="PANTHER" id="PTHR11008">
    <property type="entry name" value="PROTEIN TAKEOUT-LIKE PROTEIN"/>
    <property type="match status" value="1"/>
</dbReference>
<sequence>SYLKMCHTGPDLVKCAIANGNAALPELLKGNEELKIPNMLPLSFPEILTDTGNLRMKFNNLEVHGLDTVTLTDFRVDFDKRTIYVTIHADKLEIRSQYDVDGKVLILPIKGNGKCVVELENGDLEYTFKYRLEDKNGVEYSMVEPDDVMEFKIEKAHYNFENLFNGNKQLGDNVNKFMNEHPQEFLSEFSGTIKATLTSIARDITRGVFQNIPFKDLFIM</sequence>
<evidence type="ECO:0000313" key="5">
    <source>
        <dbReference type="Proteomes" id="UP000625711"/>
    </source>
</evidence>
<keyword evidence="2" id="KW-0090">Biological rhythms</keyword>
<evidence type="ECO:0000256" key="3">
    <source>
        <dbReference type="ARBA" id="ARBA00060902"/>
    </source>
</evidence>
<dbReference type="FunFam" id="3.15.10.30:FF:000001">
    <property type="entry name" value="Takeout-like protein 1"/>
    <property type="match status" value="1"/>
</dbReference>
<dbReference type="InterPro" id="IPR038606">
    <property type="entry name" value="To_sf"/>
</dbReference>
<accession>A0A834IQP8</accession>
<comment type="similarity">
    <text evidence="3">Belongs to the TO family.</text>
</comment>
<dbReference type="Gene3D" id="3.15.10.30">
    <property type="entry name" value="Haemolymph juvenile hormone binding protein"/>
    <property type="match status" value="1"/>
</dbReference>
<dbReference type="AlphaFoldDB" id="A0A834IQP8"/>
<dbReference type="GO" id="GO:0007623">
    <property type="term" value="P:circadian rhythm"/>
    <property type="evidence" value="ECO:0007669"/>
    <property type="project" value="UniProtKB-ARBA"/>
</dbReference>
<dbReference type="GO" id="GO:0005615">
    <property type="term" value="C:extracellular space"/>
    <property type="evidence" value="ECO:0007669"/>
    <property type="project" value="TreeGrafter"/>
</dbReference>
<dbReference type="InterPro" id="IPR010562">
    <property type="entry name" value="Haemolymph_juvenile_hormone-bd"/>
</dbReference>
<comment type="caution">
    <text evidence="4">The sequence shown here is derived from an EMBL/GenBank/DDBJ whole genome shotgun (WGS) entry which is preliminary data.</text>
</comment>
<keyword evidence="5" id="KW-1185">Reference proteome</keyword>
<evidence type="ECO:0000313" key="4">
    <source>
        <dbReference type="EMBL" id="KAF7285564.1"/>
    </source>
</evidence>
<dbReference type="Proteomes" id="UP000625711">
    <property type="component" value="Unassembled WGS sequence"/>
</dbReference>
<evidence type="ECO:0000256" key="1">
    <source>
        <dbReference type="ARBA" id="ARBA00022729"/>
    </source>
</evidence>
<protein>
    <submittedName>
        <fullName evidence="4">Uncharacterized protein</fullName>
    </submittedName>
</protein>
<name>A0A834IQP8_RHYFE</name>
<organism evidence="4 5">
    <name type="scientific">Rhynchophorus ferrugineus</name>
    <name type="common">Red palm weevil</name>
    <name type="synonym">Curculio ferrugineus</name>
    <dbReference type="NCBI Taxonomy" id="354439"/>
    <lineage>
        <taxon>Eukaryota</taxon>
        <taxon>Metazoa</taxon>
        <taxon>Ecdysozoa</taxon>
        <taxon>Arthropoda</taxon>
        <taxon>Hexapoda</taxon>
        <taxon>Insecta</taxon>
        <taxon>Pterygota</taxon>
        <taxon>Neoptera</taxon>
        <taxon>Endopterygota</taxon>
        <taxon>Coleoptera</taxon>
        <taxon>Polyphaga</taxon>
        <taxon>Cucujiformia</taxon>
        <taxon>Curculionidae</taxon>
        <taxon>Dryophthorinae</taxon>
        <taxon>Rhynchophorus</taxon>
    </lineage>
</organism>